<feature type="region of interest" description="Disordered" evidence="1">
    <location>
        <begin position="647"/>
        <end position="696"/>
    </location>
</feature>
<proteinExistence type="predicted"/>
<evidence type="ECO:0000313" key="3">
    <source>
        <dbReference type="EMBL" id="CAL4068432.1"/>
    </source>
</evidence>
<feature type="compositionally biased region" description="Polar residues" evidence="1">
    <location>
        <begin position="709"/>
        <end position="730"/>
    </location>
</feature>
<sequence>WTSYLATMMWVLVAVSASTLLSSTNGAALPKPTPEATTLVHAGHHADVVFTDQGFHLNRVNQQNHDEIAPVLIQYNADIPSEDDQRVRRQLQQESNAIGQPSVQFFTDVGSFNQEIQRLFGGIQGQAPVDPSTAKVAVPGAAATPASPATTSAGSQASNTPATLNSNVGGVSLDEANEQVGLRRPNNNNPGNSQAILAGQINSNVGVSALSGQVNSNVGVPTFPGQVNSNVGVPFLPGQVNSNVGVPIFLSIPPTGNQGNINEGILNTINQQTEGSLGRLADSIFLSNTMDTSINTLNGGLNTAAADVALNSNTNVETIRSINPEGSVVNSQNTGSLVDQQAANSPKSLNNFRTNFPSRSLDASNIITNFGNAFTSPAAGSQFSDQNVPIILLSPSDIQSLFGVEANTVFPNIQANDRIPGTYVTTQQNNNIANDNTGIFNNQVNDKITGTDVTTQQNNNIANDNTGIVSNQVKAITQQNNNIANANAGFFSNQANNRIPSTDVTTQQNSNTANEGVASAGIRRLKERIRNPTNQSPREIFLEELEKSGIASPLQLSLGNSDPNNFNPQSFANIGGGSQVNNVQNQASVSQQEQSTIIGQTQVPRLESPQNLLTGKNTVLGGIPNKSGANQQFIAIPIHIPNALPNGNQNSVPNVDNSNQNGFTPQTFANIGVRNPQRHTEQGSTGPNSSFRTQNQPRLPLSQSHRFSNQGQLHNTNAGVPQRNFNQINQGGNAAFATGNTAVISGHVPSPFRQPTPNNQQGFSGLNSQVNPQPAVHINQFQSRNYNQVIPASTSNLQELSRLIQRHNIQSSLTPVIGSQNLLLTPKGPPQVGFFSNRFCNPPHKCRVVSEFGTFHPITV</sequence>
<reference evidence="3 4" key="1">
    <citation type="submission" date="2024-05" db="EMBL/GenBank/DDBJ databases">
        <authorList>
            <person name="Wallberg A."/>
        </authorList>
    </citation>
    <scope>NUCLEOTIDE SEQUENCE [LARGE SCALE GENOMIC DNA]</scope>
</reference>
<feature type="compositionally biased region" description="Polar residues" evidence="1">
    <location>
        <begin position="647"/>
        <end position="669"/>
    </location>
</feature>
<name>A0AAV2Q598_MEGNR</name>
<feature type="compositionally biased region" description="Polar residues" evidence="1">
    <location>
        <begin position="159"/>
        <end position="168"/>
    </location>
</feature>
<feature type="chain" id="PRO_5043449821" evidence="2">
    <location>
        <begin position="18"/>
        <end position="860"/>
    </location>
</feature>
<organism evidence="3 4">
    <name type="scientific">Meganyctiphanes norvegica</name>
    <name type="common">Northern krill</name>
    <name type="synonym">Thysanopoda norvegica</name>
    <dbReference type="NCBI Taxonomy" id="48144"/>
    <lineage>
        <taxon>Eukaryota</taxon>
        <taxon>Metazoa</taxon>
        <taxon>Ecdysozoa</taxon>
        <taxon>Arthropoda</taxon>
        <taxon>Crustacea</taxon>
        <taxon>Multicrustacea</taxon>
        <taxon>Malacostraca</taxon>
        <taxon>Eumalacostraca</taxon>
        <taxon>Eucarida</taxon>
        <taxon>Euphausiacea</taxon>
        <taxon>Euphausiidae</taxon>
        <taxon>Meganyctiphanes</taxon>
    </lineage>
</organism>
<keyword evidence="4" id="KW-1185">Reference proteome</keyword>
<feature type="region of interest" description="Disordered" evidence="1">
    <location>
        <begin position="140"/>
        <end position="168"/>
    </location>
</feature>
<feature type="compositionally biased region" description="Polar residues" evidence="1">
    <location>
        <begin position="682"/>
        <end position="696"/>
    </location>
</feature>
<feature type="compositionally biased region" description="Low complexity" evidence="1">
    <location>
        <begin position="140"/>
        <end position="158"/>
    </location>
</feature>
<gene>
    <name evidence="3" type="ORF">MNOR_LOCUS7234</name>
</gene>
<feature type="region of interest" description="Disordered" evidence="1">
    <location>
        <begin position="709"/>
        <end position="733"/>
    </location>
</feature>
<feature type="compositionally biased region" description="Polar residues" evidence="1">
    <location>
        <begin position="753"/>
        <end position="771"/>
    </location>
</feature>
<accession>A0AAV2Q598</accession>
<keyword evidence="2" id="KW-0732">Signal</keyword>
<protein>
    <submittedName>
        <fullName evidence="3">Uncharacterized protein</fullName>
    </submittedName>
</protein>
<comment type="caution">
    <text evidence="3">The sequence shown here is derived from an EMBL/GenBank/DDBJ whole genome shotgun (WGS) entry which is preliminary data.</text>
</comment>
<feature type="non-terminal residue" evidence="3">
    <location>
        <position position="1"/>
    </location>
</feature>
<evidence type="ECO:0000313" key="4">
    <source>
        <dbReference type="Proteomes" id="UP001497623"/>
    </source>
</evidence>
<feature type="signal peptide" evidence="2">
    <location>
        <begin position="1"/>
        <end position="17"/>
    </location>
</feature>
<evidence type="ECO:0000256" key="1">
    <source>
        <dbReference type="SAM" id="MobiDB-lite"/>
    </source>
</evidence>
<dbReference type="Proteomes" id="UP001497623">
    <property type="component" value="Unassembled WGS sequence"/>
</dbReference>
<evidence type="ECO:0000256" key="2">
    <source>
        <dbReference type="SAM" id="SignalP"/>
    </source>
</evidence>
<feature type="region of interest" description="Disordered" evidence="1">
    <location>
        <begin position="746"/>
        <end position="771"/>
    </location>
</feature>
<dbReference type="EMBL" id="CAXKWB010003139">
    <property type="protein sequence ID" value="CAL4068432.1"/>
    <property type="molecule type" value="Genomic_DNA"/>
</dbReference>
<dbReference type="AlphaFoldDB" id="A0AAV2Q598"/>